<evidence type="ECO:0000313" key="2">
    <source>
        <dbReference type="Proteomes" id="UP000815677"/>
    </source>
</evidence>
<keyword evidence="2" id="KW-1185">Reference proteome</keyword>
<organism evidence="1 2">
    <name type="scientific">Mycena chlorophos</name>
    <name type="common">Agaric fungus</name>
    <name type="synonym">Agaricus chlorophos</name>
    <dbReference type="NCBI Taxonomy" id="658473"/>
    <lineage>
        <taxon>Eukaryota</taxon>
        <taxon>Fungi</taxon>
        <taxon>Dikarya</taxon>
        <taxon>Basidiomycota</taxon>
        <taxon>Agaricomycotina</taxon>
        <taxon>Agaricomycetes</taxon>
        <taxon>Agaricomycetidae</taxon>
        <taxon>Agaricales</taxon>
        <taxon>Marasmiineae</taxon>
        <taxon>Mycenaceae</taxon>
        <taxon>Mycena</taxon>
    </lineage>
</organism>
<reference evidence="1" key="1">
    <citation type="submission" date="2014-09" db="EMBL/GenBank/DDBJ databases">
        <title>Genome sequence of the luminous mushroom Mycena chlorophos for searching fungal bioluminescence genes.</title>
        <authorList>
            <person name="Tanaka Y."/>
            <person name="Kasuga D."/>
            <person name="Oba Y."/>
            <person name="Hase S."/>
            <person name="Sato K."/>
            <person name="Oba Y."/>
            <person name="Sakakibara Y."/>
        </authorList>
    </citation>
    <scope>NUCLEOTIDE SEQUENCE</scope>
</reference>
<protein>
    <submittedName>
        <fullName evidence="1">Uncharacterized protein</fullName>
    </submittedName>
</protein>
<accession>A0ABQ0L4L1</accession>
<sequence>MQTDEESVWSGFSWMDLNRLANKYIDSQVASGVPKDKQIPRLVELAGAMAYPDHAWLQRIPPHARLALRYPAMRNLVEPSDPVLEKWVHDQEREIRAMAPSSLSLAMVSMSDFQELFGGGAEVDEEHVIVPVHHIPDDIYILRRLPHEVTPRRLVCSAGKAAQNVRRLAWRALDGLDWAHVAVVGHTVLVAIDETPIPGPEWQEDWRRSGTIELVLHGLDRGGAWAKVREIYACYRGNVLAAAKAQLFESRVTLTSDRGPRVDILLRLFDCPARWAIEEPVDVLSMFFDGVSVWMTARAALALECTHNDEGTTSPGMTHPKKGFAVRFTLAHIRSLSSSATASDAVLRAKFRSEVSAVQSKFNATYGDQSFVVEGCDVGLSDLLSYEDRILKILASSYMDSGRRLMRSVAYVEWVLKHGATQVCSSRRDNMLTPFAECSDVLTTSTGVRGVFERRRVAGAGGMELELIPNDILGDGPRDADSVAPCMALWIMGQAAAWRGEDAEVDAIRDVLLAFASVFNEIVAVAAGKRDGIGLRVTAVEERFKATLECEADFDFRAWYTGQGRRSAP</sequence>
<gene>
    <name evidence="1" type="ORF">MCHLO_02396</name>
</gene>
<dbReference type="EMBL" id="DF840203">
    <property type="protein sequence ID" value="GAT44786.1"/>
    <property type="molecule type" value="Genomic_DNA"/>
</dbReference>
<dbReference type="Proteomes" id="UP000815677">
    <property type="component" value="Unassembled WGS sequence"/>
</dbReference>
<evidence type="ECO:0000313" key="1">
    <source>
        <dbReference type="EMBL" id="GAT44786.1"/>
    </source>
</evidence>
<name>A0ABQ0L4L1_MYCCL</name>
<proteinExistence type="predicted"/>